<keyword evidence="5" id="KW-0677">Repeat</keyword>
<feature type="disulfide bond" evidence="11">
    <location>
        <begin position="1532"/>
        <end position="1541"/>
    </location>
</feature>
<dbReference type="InterPro" id="IPR000034">
    <property type="entry name" value="Laminin_IV"/>
</dbReference>
<feature type="disulfide bond" evidence="11">
    <location>
        <begin position="1511"/>
        <end position="1523"/>
    </location>
</feature>
<dbReference type="SMART" id="SM00180">
    <property type="entry name" value="EGF_Lam"/>
    <property type="match status" value="21"/>
</dbReference>
<dbReference type="SMART" id="SM00136">
    <property type="entry name" value="LamNT"/>
    <property type="match status" value="1"/>
</dbReference>
<evidence type="ECO:0000259" key="17">
    <source>
        <dbReference type="PROSITE" id="PS51115"/>
    </source>
</evidence>
<feature type="domain" description="Laminin EGF-like" evidence="16">
    <location>
        <begin position="726"/>
        <end position="778"/>
    </location>
</feature>
<feature type="region of interest" description="Disordered" evidence="13">
    <location>
        <begin position="3222"/>
        <end position="3255"/>
    </location>
</feature>
<feature type="disulfide bond" evidence="11">
    <location>
        <begin position="1931"/>
        <end position="1940"/>
    </location>
</feature>
<feature type="disulfide bond" evidence="11">
    <location>
        <begin position="484"/>
        <end position="496"/>
    </location>
</feature>
<evidence type="ECO:0000256" key="11">
    <source>
        <dbReference type="PROSITE-ProRule" id="PRU00460"/>
    </source>
</evidence>
<dbReference type="Gene3D" id="2.60.120.260">
    <property type="entry name" value="Galactose-binding domain-like"/>
    <property type="match status" value="1"/>
</dbReference>
<dbReference type="Pfam" id="PF00053">
    <property type="entry name" value="EGF_laminin"/>
    <property type="match status" value="20"/>
</dbReference>
<evidence type="ECO:0000313" key="20">
    <source>
        <dbReference type="Proteomes" id="UP001153292"/>
    </source>
</evidence>
<feature type="domain" description="Laminin EGF-like" evidence="16">
    <location>
        <begin position="1511"/>
        <end position="1561"/>
    </location>
</feature>
<feature type="domain" description="Laminin EGF-like" evidence="16">
    <location>
        <begin position="1960"/>
        <end position="2006"/>
    </location>
</feature>
<accession>A0ABN8B1W8</accession>
<dbReference type="PROSITE" id="PS51115">
    <property type="entry name" value="LAMININ_IVA"/>
    <property type="match status" value="1"/>
</dbReference>
<feature type="compositionally biased region" description="Pro residues" evidence="13">
    <location>
        <begin position="3239"/>
        <end position="3249"/>
    </location>
</feature>
<dbReference type="SMART" id="SM00281">
    <property type="entry name" value="LamB"/>
    <property type="match status" value="1"/>
</dbReference>
<feature type="disulfide bond" evidence="11">
    <location>
        <begin position="505"/>
        <end position="514"/>
    </location>
</feature>
<feature type="domain" description="Laminin EGF-like" evidence="16">
    <location>
        <begin position="530"/>
        <end position="580"/>
    </location>
</feature>
<feature type="domain" description="Laminin IV type A" evidence="17">
    <location>
        <begin position="1582"/>
        <end position="1765"/>
    </location>
</feature>
<feature type="disulfide bond" evidence="11">
    <location>
        <begin position="1375"/>
        <end position="1392"/>
    </location>
</feature>
<feature type="domain" description="Laminin G" evidence="15">
    <location>
        <begin position="2869"/>
        <end position="3037"/>
    </location>
</feature>
<dbReference type="InterPro" id="IPR056863">
    <property type="entry name" value="LMN_ATRN_NET-like_EGF"/>
</dbReference>
<dbReference type="PROSITE" id="PS50025">
    <property type="entry name" value="LAM_G_DOMAIN"/>
    <property type="match status" value="5"/>
</dbReference>
<feature type="domain" description="Laminin EGF-like" evidence="16">
    <location>
        <begin position="1799"/>
        <end position="1848"/>
    </location>
</feature>
<feature type="disulfide bond" evidence="11">
    <location>
        <begin position="1394"/>
        <end position="1403"/>
    </location>
</feature>
<dbReference type="InterPro" id="IPR013320">
    <property type="entry name" value="ConA-like_dom_sf"/>
</dbReference>
<feature type="domain" description="Laminin G" evidence="15">
    <location>
        <begin position="3041"/>
        <end position="3212"/>
    </location>
</feature>
<dbReference type="PROSITE" id="PS01248">
    <property type="entry name" value="EGF_LAM_1"/>
    <property type="match status" value="7"/>
</dbReference>
<feature type="disulfide bond" evidence="11">
    <location>
        <begin position="532"/>
        <end position="549"/>
    </location>
</feature>
<feature type="signal peptide" evidence="14">
    <location>
        <begin position="1"/>
        <end position="17"/>
    </location>
</feature>
<feature type="disulfide bond" evidence="11">
    <location>
        <begin position="749"/>
        <end position="758"/>
    </location>
</feature>
<evidence type="ECO:0000256" key="9">
    <source>
        <dbReference type="ARBA" id="ARBA00023292"/>
    </source>
</evidence>
<dbReference type="EMBL" id="OU963895">
    <property type="protein sequence ID" value="CAH0401811.1"/>
    <property type="molecule type" value="Genomic_DNA"/>
</dbReference>
<dbReference type="InterPro" id="IPR050440">
    <property type="entry name" value="Laminin/Netrin_ECM"/>
</dbReference>
<dbReference type="SUPFAM" id="SSF49899">
    <property type="entry name" value="Concanavalin A-like lectins/glucanases"/>
    <property type="match status" value="5"/>
</dbReference>
<feature type="domain" description="Laminin EGF-like" evidence="16">
    <location>
        <begin position="626"/>
        <end position="670"/>
    </location>
</feature>
<dbReference type="CDD" id="cd00110">
    <property type="entry name" value="LamG"/>
    <property type="match status" value="5"/>
</dbReference>
<keyword evidence="4 14" id="KW-0732">Signal</keyword>
<dbReference type="InterPro" id="IPR010307">
    <property type="entry name" value="Laminin_dom_II"/>
</dbReference>
<feature type="domain" description="Laminin EGF-like" evidence="16">
    <location>
        <begin position="2007"/>
        <end position="2053"/>
    </location>
</feature>
<reference evidence="19" key="1">
    <citation type="submission" date="2021-12" db="EMBL/GenBank/DDBJ databases">
        <authorList>
            <person name="King R."/>
        </authorList>
    </citation>
    <scope>NUCLEOTIDE SEQUENCE</scope>
</reference>
<feature type="domain" description="Laminin N-terminal" evidence="18">
    <location>
        <begin position="16"/>
        <end position="263"/>
    </location>
</feature>
<dbReference type="SUPFAM" id="SSF57196">
    <property type="entry name" value="EGF/Laminin"/>
    <property type="match status" value="17"/>
</dbReference>
<feature type="compositionally biased region" description="Pro residues" evidence="13">
    <location>
        <begin position="3276"/>
        <end position="3290"/>
    </location>
</feature>
<feature type="disulfide bond" evidence="11">
    <location>
        <begin position="414"/>
        <end position="423"/>
    </location>
</feature>
<evidence type="ECO:0000256" key="3">
    <source>
        <dbReference type="ARBA" id="ARBA00022530"/>
    </source>
</evidence>
<feature type="disulfide bond" evidence="11">
    <location>
        <begin position="1943"/>
        <end position="1957"/>
    </location>
</feature>
<gene>
    <name evidence="19" type="ORF">CHILSU_LOCUS5049</name>
</gene>
<feature type="disulfide bond" evidence="10">
    <location>
        <begin position="3662"/>
        <end position="3689"/>
    </location>
</feature>
<evidence type="ECO:0000259" key="18">
    <source>
        <dbReference type="PROSITE" id="PS51117"/>
    </source>
</evidence>
<keyword evidence="9 11" id="KW-0424">Laminin EGF-like domain</keyword>
<feature type="disulfide bond" evidence="11">
    <location>
        <begin position="1486"/>
        <end position="1495"/>
    </location>
</feature>
<evidence type="ECO:0000259" key="16">
    <source>
        <dbReference type="PROSITE" id="PS50027"/>
    </source>
</evidence>
<feature type="disulfide bond" evidence="11">
    <location>
        <begin position="646"/>
        <end position="655"/>
    </location>
</feature>
<feature type="chain" id="PRO_5047082467" description="Laminin subunit alpha" evidence="14">
    <location>
        <begin position="18"/>
        <end position="3692"/>
    </location>
</feature>
<evidence type="ECO:0000256" key="12">
    <source>
        <dbReference type="SAM" id="Coils"/>
    </source>
</evidence>
<proteinExistence type="predicted"/>
<evidence type="ECO:0000256" key="14">
    <source>
        <dbReference type="SAM" id="SignalP"/>
    </source>
</evidence>
<dbReference type="Pfam" id="PF00055">
    <property type="entry name" value="Laminin_N"/>
    <property type="match status" value="1"/>
</dbReference>
<evidence type="ECO:0000259" key="15">
    <source>
        <dbReference type="PROSITE" id="PS50025"/>
    </source>
</evidence>
<dbReference type="Pfam" id="PF00052">
    <property type="entry name" value="Laminin_B"/>
    <property type="match status" value="1"/>
</dbReference>
<feature type="domain" description="Laminin G" evidence="15">
    <location>
        <begin position="3514"/>
        <end position="3689"/>
    </location>
</feature>
<dbReference type="CDD" id="cd00055">
    <property type="entry name" value="EGF_Lam"/>
    <property type="match status" value="20"/>
</dbReference>
<keyword evidence="7 11" id="KW-1015">Disulfide bond</keyword>
<keyword evidence="8" id="KW-0325">Glycoprotein</keyword>
<feature type="disulfide bond" evidence="11">
    <location>
        <begin position="1818"/>
        <end position="1827"/>
    </location>
</feature>
<feature type="disulfide bond" evidence="11">
    <location>
        <begin position="581"/>
        <end position="593"/>
    </location>
</feature>
<protein>
    <recommendedName>
        <fullName evidence="21">Laminin subunit alpha</fullName>
    </recommendedName>
</protein>
<feature type="disulfide bond" evidence="11">
    <location>
        <begin position="486"/>
        <end position="503"/>
    </location>
</feature>
<evidence type="ECO:0000256" key="13">
    <source>
        <dbReference type="SAM" id="MobiDB-lite"/>
    </source>
</evidence>
<dbReference type="Gene3D" id="2.60.120.200">
    <property type="match status" value="5"/>
</dbReference>
<organism evidence="19 20">
    <name type="scientific">Chilo suppressalis</name>
    <name type="common">Asiatic rice borer moth</name>
    <dbReference type="NCBI Taxonomy" id="168631"/>
    <lineage>
        <taxon>Eukaryota</taxon>
        <taxon>Metazoa</taxon>
        <taxon>Ecdysozoa</taxon>
        <taxon>Arthropoda</taxon>
        <taxon>Hexapoda</taxon>
        <taxon>Insecta</taxon>
        <taxon>Pterygota</taxon>
        <taxon>Neoptera</taxon>
        <taxon>Endopterygota</taxon>
        <taxon>Lepidoptera</taxon>
        <taxon>Glossata</taxon>
        <taxon>Ditrysia</taxon>
        <taxon>Pyraloidea</taxon>
        <taxon>Crambidae</taxon>
        <taxon>Crambinae</taxon>
        <taxon>Chilo</taxon>
    </lineage>
</organism>
<feature type="disulfide bond" evidence="11">
    <location>
        <begin position="530"/>
        <end position="542"/>
    </location>
</feature>
<evidence type="ECO:0000313" key="19">
    <source>
        <dbReference type="EMBL" id="CAH0401811.1"/>
    </source>
</evidence>
<dbReference type="PROSITE" id="PS51117">
    <property type="entry name" value="LAMININ_NTER"/>
    <property type="match status" value="1"/>
</dbReference>
<evidence type="ECO:0000256" key="1">
    <source>
        <dbReference type="ARBA" id="ARBA00004302"/>
    </source>
</evidence>
<keyword evidence="20" id="KW-1185">Reference proteome</keyword>
<evidence type="ECO:0000256" key="7">
    <source>
        <dbReference type="ARBA" id="ARBA00023157"/>
    </source>
</evidence>
<dbReference type="SMART" id="SM00282">
    <property type="entry name" value="LamG"/>
    <property type="match status" value="5"/>
</dbReference>
<feature type="domain" description="Laminin EGF-like" evidence="16">
    <location>
        <begin position="1373"/>
        <end position="1418"/>
    </location>
</feature>
<evidence type="ECO:0000256" key="2">
    <source>
        <dbReference type="ARBA" id="ARBA00022525"/>
    </source>
</evidence>
<dbReference type="InterPro" id="IPR002049">
    <property type="entry name" value="LE_dom"/>
</dbReference>
<feature type="domain" description="Laminin G" evidence="15">
    <location>
        <begin position="2661"/>
        <end position="2864"/>
    </location>
</feature>
<feature type="domain" description="Laminin EGF-like" evidence="16">
    <location>
        <begin position="394"/>
        <end position="438"/>
    </location>
</feature>
<evidence type="ECO:0000256" key="6">
    <source>
        <dbReference type="ARBA" id="ARBA00022869"/>
    </source>
</evidence>
<feature type="compositionally biased region" description="Low complexity" evidence="13">
    <location>
        <begin position="3229"/>
        <end position="3238"/>
    </location>
</feature>
<comment type="caution">
    <text evidence="11">Lacks conserved residue(s) required for the propagation of feature annotation.</text>
</comment>
<dbReference type="PROSITE" id="PS50027">
    <property type="entry name" value="EGF_LAM_2"/>
    <property type="match status" value="13"/>
</dbReference>
<evidence type="ECO:0000256" key="10">
    <source>
        <dbReference type="PROSITE-ProRule" id="PRU00122"/>
    </source>
</evidence>
<feature type="disulfide bond" evidence="11">
    <location>
        <begin position="1373"/>
        <end position="1385"/>
    </location>
</feature>
<feature type="coiled-coil region" evidence="12">
    <location>
        <begin position="2627"/>
        <end position="2661"/>
    </location>
</feature>
<comment type="subcellular location">
    <subcellularLocation>
        <location evidence="1">Secreted</location>
        <location evidence="1">Extracellular space</location>
        <location evidence="1">Extracellular matrix</location>
        <location evidence="1">Basement membrane</location>
    </subcellularLocation>
</comment>
<dbReference type="Proteomes" id="UP001153292">
    <property type="component" value="Chromosome 2"/>
</dbReference>
<dbReference type="PANTHER" id="PTHR10574">
    <property type="entry name" value="NETRIN/LAMININ-RELATED"/>
    <property type="match status" value="1"/>
</dbReference>
<sequence>MRSVALLLALCALYTRAEILTPPYVNLALGKKITATATCGDEGPELYCKLVGASADHDEHVIQGQVCDFCDANNDAKKHPPEYAVDGMETWWQSPPLSRGMKYNEVNLTIDLGQEFHVAYVFLKMGNSPRPGLWTLEKSTDYGKTFKPWQYFSESTQDCERYFGKESLQPITRDDSVICSTEYSKIVPLEGGEIPVSLLNYRPSANKYFSSLVLQEWTRATNVRLRLLRTKNLGGHLMSVARQDPTVTRRYFYSIKDISIGGRCMCNGHADNCYPADPESDTSILVCRCQHNTCGPQCAQCCPGFEQKKWRISQYWDRFACEPCNCHNHTTECEYDASVDEQHQSLDIHGRYEGGGVCKNCQHNTEGINCNKCRPTFYRPYGKKWGEIDVCRPCDCDPHFSTGNCEEETGRCECRPEFNPPYCDSCAYGYFDYPDCKPCTCNLNGTDGSHCTPVGGICPCKYNYAGDSCMICADGYYSPECKNCECNRVGSVSQVCDKESGNCTCKSKYAGRTCNQCEAGYYDYPSCKHCNCDVSGTQAAICDDISGQCICKTGFGGARCDQCLSGFYMDVRGRDRQCVPCDCSPTGSTSTSCSADGKCNCLANFGGKQCYQCSPGYYKYPECLPCNCDVSGSIGSTCDDQGICHCRPNFDGEKCDRCKEKFYNYPACEDCNCDPRGVVASFAGCGSVPAGELCQCKERVQGRICNDCKALFWNLQEYNPSGCEECGCHLAGTLGGLGSCHTRSGQCLCKLHVDQRKCDQCQDGFYRLESNNVFGCTECNCDIGGSINNICDKVTGQCRCHSRVEGRRCDQPIRAHYFPTLHQFQYEVEEGLTQSGPVRYRNNDQIFPGYSWKGYVVFSSLQNEVINIVHITKSSLYRMVLKYASHLKDPIIASIIITPESFVDSQQKFNVLLRPTGEPQLVTVAGEKALAPSPFVMNPGNWTVTIKTTKEVMIDYFVLIPEAYYEGTMLTKLVDKPCVVGDQRLCRQYAYPSVAGRPRASIADLVTPVTAYVTNEEQLKELNAAANTIPLLNDDQQELQYNLHVDPPGPYVLLVEYVTPVNGSTAVENYSNETNLFTPKWTVTVRLQSGSASEAVAIANLNECPYTAACRQVVVDNIAKLYVFNIQSPDNVVYLNGEKNVLTGIKSIVAIPEADWHLDYITPRAYCLRRNGKCEPAVFSAAVDSKKVEVEIGIGGDRTTRPPILDNSTAVVLLSPEADPVKLDAKVLTPGEYMFIVKYLQPNNPESTIDATIILDGVKFETQLIAEHCPSVSGCRALLKQPDGKNRFPVTENITIVFKDETGKGVWLDYVLIVAPEDFVESALKEANMVDYTSEFIDKCAYNHYYISPNETGFCRDSMFSITAEYNSGALSCFCDFMGSTELECDVFGGQCPCRPNVIGRSCSACRTGYYGFPNCRPCNCPSTAICDDNGMCICPKNVEGENCDRCKPYTFNFDVHRGCDDCNCNPLGVIGNQLQCETDSGSCACKENVIGRVCDHCVPGHYAFPDCLPCTCDPYGTTDDVCDQNTAQCYCKKHVRGQACNDCKEEYFNLQATNPDGCTKCYCFGKTTRCTSSYLSWSAISGVADWSLVVIETNRTLSIIPYSSTPRIMDDYTIVADLNATATSKQIVYFVVPAYYLGKRLTAYGGYLTYSINYKNQESGQAIAGADVIIGGPNGYLVHNSVEQPPSFVDWMHAVHVTEDEFTNLDGTAVTRDQFMNTLVNVTNIYIRATYWEGSFTARLGNAILDVGVEDYMEGAKRATSVEECQCPKAYRGMSCEQCAAGYYRLSSGPHAGLCAPCQCYGHSQECDVNTGICLECTHNTMGDHCEQCIEGYHGDATVGTPRDCLICACPMPTASNNFAIGCDLSENGSLISCDCKPGYGGARCEYCAAGYYGEPEITGDYCKPCNCSGNINKDDPSSCDSITGDCLKCVNNTAGGACNLCAPGFFGDAIFNKNCTACICDEYGMERCDPSTGTCVCWPGVVGEKCDRCAPDHWGLSSARGCEPCDCAVASNSTQCDDNTGQCRCAKGVTGRHCDQCAAGYWNYTKEGCDHCNCNTGYSVGFMCNATGQCECLPGVIGEKCDRCPERWVLIPHEGCLECDECTDALIYSVQDMGALLAHETQDFKDKADSFFTTQRLNYIANQTDMLRPRILELRGVDLNNVTAAFKTLETGAKNLLRSAEFAATDSDKQISRAADLAVDAEKTLAVVRERARNAESVVAHVADLATGLELSQQPKVDSALAEARQIKSDISEKKLDSDNQLANSVFGNSTSQIERMNIFVNPVNKQAKKFEGLVNATHALKNKLEDLLKYTDQAQHTANSAEKLNAKNRQSKFGTKVQSVSNLYTSAMNDLIDAAVHVKHAGAEHSSAAGVVNASSNTLDVNRNANINMDERITNLAQEIPVLHDIVNEALHHANILRNRADNLRALAERENNNTRTKDAYSAASAFSSIVQEINDAKQAADAAEAAVYNTTGVKNLLNERGGPALNRSQLLLSHASSAHSGVEEQLRPNLTAAATALTAAGATLTAADDDDHAVQLSLPKSAKTSLQDEITKADRVNTTVKNTLDIMSQLGADLEASKAWAQTLPKLADESQKMTSNVESLLNNVKEIDPLSNSKYRSVKIMQDDLEHRRAEADDKLQKLKELIEQARALANRIQVGVTFDRRSTLQPRLPDSIDEMSTSTHVSAYFRTREKDGLLLYLGNPEGSNIRRTKSDDFMVVGIQNGYPYLTMDIGDSHDSGREAVRIGSDKFVSDNRWYQVVVDRIGRNVQFSIRESLDNGSEHTHSKEAVLPGQHTIFNLDRQKSKLYVGGAPADAKLQGISYPAFEGQIEELIIGDSPVGLWNFISSENLKGARQRDKLITSQTGPQEYRFNGRSHVTMPAREYLVPQKNHVLLYFRTYAPDGLIYLVGEGSHFFSVVMQDGKVFLQVSLGNLDEMVIIGTQKNYNDGKWHKLDAGRYLANCSLKVDDEIHRAVSASPIMEITSVDTMNFGGNNKGILQVKNIGFDGCLRQISMDGINIDLSENIEAIGLGYGCQFASLVSLSGSDSYLRFMDITTDNLQLTLKFKTSSPAGLLFLYVSRMQTPDMPDSVSLSLIKGRLVLMSQREQLDTGLSTYNDSQWHVVTITHNSRALRLVVDDFDYFGSDTAPAPLQILEGVLFVGGVQSGYVVGGKVGSKVPLRGCVADVALNSRPLNLLEPYSANGVTFGRCGDLTSSGGVPPDVASWLPQPTQSNLLPLPPQPAPATPEPETDLNYINPFHEVVTQPPQTEVKPLPQPQPQPQPQPRPQPQTTMQPPSTTTRRPPPKPVPGCALAYDPDYTVGNPEEGYRFGTREDSRIEFGKLPGRQVGGFDLSLSFRTFDRHGGLMLYAAAEKEPTQFIALYMKDAMLHFLFNCGGSTAHVNLQQSYNDAAWHSVTLVRREGHGKVTVDGEPVAESSVACAASGPALLTPPLYYGGLRANVSSDNDNLPFYQPFKGCLRGLMMNGQLVTDVKTRVNSLRCVDNVEDGVYFPPSPNLAYSNYIKLYKAGEFSVGEEISISMEVKPRNTTGLLLAVHGRHDYLVLELLEHKVVARVDNGRGAFQATYTLSNNFTLCDGKWHSIHAVKSRHVVTVGVDGHFSAAGIGVSPSTDTRTPVYIGGHERPINKLAGVQARRGFTGCVKNIVIKTAPVTVPLMAAGRAAQIGVCPAD</sequence>
<dbReference type="Pfam" id="PF06009">
    <property type="entry name" value="Laminin_II"/>
    <property type="match status" value="1"/>
</dbReference>
<dbReference type="Pfam" id="PF00054">
    <property type="entry name" value="Laminin_G_1"/>
    <property type="match status" value="1"/>
</dbReference>
<feature type="domain" description="Laminin EGF-like" evidence="16">
    <location>
        <begin position="581"/>
        <end position="625"/>
    </location>
</feature>
<dbReference type="InterPro" id="IPR008211">
    <property type="entry name" value="Laminin_N"/>
</dbReference>
<keyword evidence="12" id="KW-0175">Coiled coil</keyword>
<feature type="disulfide bond" evidence="10">
    <location>
        <begin position="3185"/>
        <end position="3212"/>
    </location>
</feature>
<feature type="disulfide bond" evidence="11">
    <location>
        <begin position="1513"/>
        <end position="1530"/>
    </location>
</feature>
<dbReference type="SMART" id="SM00181">
    <property type="entry name" value="EGF"/>
    <property type="match status" value="11"/>
</dbReference>
<feature type="domain" description="Laminin EGF-like" evidence="16">
    <location>
        <begin position="484"/>
        <end position="529"/>
    </location>
</feature>
<dbReference type="PANTHER" id="PTHR10574:SF406">
    <property type="entry name" value="LAMININ SUBUNIT ALPHA 5"/>
    <property type="match status" value="1"/>
</dbReference>
<keyword evidence="2" id="KW-0964">Secreted</keyword>
<dbReference type="InterPro" id="IPR001791">
    <property type="entry name" value="Laminin_G"/>
</dbReference>
<evidence type="ECO:0000256" key="4">
    <source>
        <dbReference type="ARBA" id="ARBA00022729"/>
    </source>
</evidence>
<feature type="domain" description="Laminin EGF-like" evidence="16">
    <location>
        <begin position="1907"/>
        <end position="1959"/>
    </location>
</feature>
<dbReference type="Pfam" id="PF24973">
    <property type="entry name" value="EGF_LMN_ATRN"/>
    <property type="match status" value="1"/>
</dbReference>
<name>A0ABN8B1W8_CHISP</name>
<feature type="disulfide bond" evidence="11">
    <location>
        <begin position="601"/>
        <end position="610"/>
    </location>
</feature>
<feature type="disulfide bond" evidence="11">
    <location>
        <begin position="2027"/>
        <end position="2036"/>
    </location>
</feature>
<dbReference type="Pfam" id="PF02210">
    <property type="entry name" value="Laminin_G_2"/>
    <property type="match status" value="4"/>
</dbReference>
<evidence type="ECO:0000256" key="8">
    <source>
        <dbReference type="ARBA" id="ARBA00023180"/>
    </source>
</evidence>
<evidence type="ECO:0008006" key="21">
    <source>
        <dbReference type="Google" id="ProtNLM"/>
    </source>
</evidence>
<feature type="disulfide bond" evidence="11">
    <location>
        <begin position="1979"/>
        <end position="1988"/>
    </location>
</feature>
<dbReference type="Gene3D" id="2.10.25.10">
    <property type="entry name" value="Laminin"/>
    <property type="match status" value="20"/>
</dbReference>
<evidence type="ECO:0000256" key="5">
    <source>
        <dbReference type="ARBA" id="ARBA00022737"/>
    </source>
</evidence>
<keyword evidence="3" id="KW-0272">Extracellular matrix</keyword>
<feature type="compositionally biased region" description="Low complexity" evidence="13">
    <location>
        <begin position="3291"/>
        <end position="3303"/>
    </location>
</feature>
<feature type="disulfide bond" evidence="11">
    <location>
        <begin position="551"/>
        <end position="560"/>
    </location>
</feature>
<keyword evidence="6" id="KW-0084">Basement membrane</keyword>
<dbReference type="PRINTS" id="PR00011">
    <property type="entry name" value="EGFLAMININ"/>
</dbReference>
<feature type="disulfide bond" evidence="11">
    <location>
        <begin position="626"/>
        <end position="638"/>
    </location>
</feature>
<feature type="domain" description="Laminin G" evidence="15">
    <location>
        <begin position="3329"/>
        <end position="3503"/>
    </location>
</feature>
<feature type="region of interest" description="Disordered" evidence="13">
    <location>
        <begin position="3270"/>
        <end position="3320"/>
    </location>
</feature>
<feature type="domain" description="Laminin EGF-like" evidence="16">
    <location>
        <begin position="1463"/>
        <end position="1510"/>
    </location>
</feature>
<dbReference type="InterPro" id="IPR000742">
    <property type="entry name" value="EGF"/>
</dbReference>